<dbReference type="GO" id="GO:0017000">
    <property type="term" value="P:antibiotic biosynthetic process"/>
    <property type="evidence" value="ECO:0007669"/>
    <property type="project" value="InterPro"/>
</dbReference>
<dbReference type="InterPro" id="IPR002692">
    <property type="entry name" value="S45"/>
</dbReference>
<dbReference type="InterPro" id="IPR043147">
    <property type="entry name" value="Penicillin_amidase_A-knob"/>
</dbReference>
<keyword evidence="10" id="KW-1185">Reference proteome</keyword>
<dbReference type="InterPro" id="IPR019432">
    <property type="entry name" value="Acyltransferase_MbtK/IucB-like"/>
</dbReference>
<dbReference type="GO" id="GO:0016746">
    <property type="term" value="F:acyltransferase activity"/>
    <property type="evidence" value="ECO:0007669"/>
    <property type="project" value="InterPro"/>
</dbReference>
<gene>
    <name evidence="9" type="ORF">HNR30_008157</name>
</gene>
<dbReference type="UniPathway" id="UPA00011"/>
<reference evidence="9 10" key="1">
    <citation type="submission" date="2020-07" db="EMBL/GenBank/DDBJ databases">
        <title>Genomic Encyclopedia of Type Strains, Phase IV (KMG-IV): sequencing the most valuable type-strain genomes for metagenomic binning, comparative biology and taxonomic classification.</title>
        <authorList>
            <person name="Goeker M."/>
        </authorList>
    </citation>
    <scope>NUCLEOTIDE SEQUENCE [LARGE SCALE GENOMIC DNA]</scope>
    <source>
        <strain evidence="9 10">DSM 45533</strain>
    </source>
</reference>
<protein>
    <recommendedName>
        <fullName evidence="4">Lysine N-acyltransferase MbtK</fullName>
    </recommendedName>
    <alternativeName>
        <fullName evidence="7">Mycobactin synthase protein K</fullName>
    </alternativeName>
</protein>
<dbReference type="Gene3D" id="1.10.439.10">
    <property type="entry name" value="Penicillin Amidohydrolase, domain 1"/>
    <property type="match status" value="1"/>
</dbReference>
<dbReference type="InterPro" id="IPR029055">
    <property type="entry name" value="Ntn_hydrolases_N"/>
</dbReference>
<evidence type="ECO:0000313" key="9">
    <source>
        <dbReference type="EMBL" id="MBA2896766.1"/>
    </source>
</evidence>
<dbReference type="InterPro" id="IPR016181">
    <property type="entry name" value="Acyl_CoA_acyltransferase"/>
</dbReference>
<dbReference type="SUPFAM" id="SSF56235">
    <property type="entry name" value="N-terminal nucleophile aminohydrolases (Ntn hydrolases)"/>
    <property type="match status" value="1"/>
</dbReference>
<comment type="similarity">
    <text evidence="3">Belongs to the peptidase S45 family.</text>
</comment>
<evidence type="ECO:0000256" key="6">
    <source>
        <dbReference type="ARBA" id="ARBA00023145"/>
    </source>
</evidence>
<evidence type="ECO:0000256" key="5">
    <source>
        <dbReference type="ARBA" id="ARBA00022801"/>
    </source>
</evidence>
<proteinExistence type="inferred from homology"/>
<dbReference type="Gene3D" id="1.10.1400.10">
    <property type="match status" value="1"/>
</dbReference>
<name>A0A7W0CSZ6_9ACTN</name>
<evidence type="ECO:0000256" key="1">
    <source>
        <dbReference type="ARBA" id="ARBA00003818"/>
    </source>
</evidence>
<dbReference type="Gene3D" id="3.60.20.10">
    <property type="entry name" value="Glutamine Phosphoribosylpyrophosphate, subunit 1, domain 1"/>
    <property type="match status" value="1"/>
</dbReference>
<dbReference type="InterPro" id="IPR023343">
    <property type="entry name" value="Penicillin_amidase_dom1"/>
</dbReference>
<dbReference type="Pfam" id="PF13523">
    <property type="entry name" value="Acetyltransf_8"/>
    <property type="match status" value="1"/>
</dbReference>
<dbReference type="AlphaFoldDB" id="A0A7W0CSZ6"/>
<evidence type="ECO:0000256" key="7">
    <source>
        <dbReference type="ARBA" id="ARBA00031122"/>
    </source>
</evidence>
<keyword evidence="5 9" id="KW-0378">Hydrolase</keyword>
<comment type="pathway">
    <text evidence="2">Siderophore biosynthesis; mycobactin biosynthesis.</text>
</comment>
<organism evidence="9 10">
    <name type="scientific">Nonomuraea soli</name>
    <dbReference type="NCBI Taxonomy" id="1032476"/>
    <lineage>
        <taxon>Bacteria</taxon>
        <taxon>Bacillati</taxon>
        <taxon>Actinomycetota</taxon>
        <taxon>Actinomycetes</taxon>
        <taxon>Streptosporangiales</taxon>
        <taxon>Streptosporangiaceae</taxon>
        <taxon>Nonomuraea</taxon>
    </lineage>
</organism>
<dbReference type="Proteomes" id="UP000530928">
    <property type="component" value="Unassembled WGS sequence"/>
</dbReference>
<dbReference type="EMBL" id="JACDUR010000009">
    <property type="protein sequence ID" value="MBA2896766.1"/>
    <property type="molecule type" value="Genomic_DNA"/>
</dbReference>
<evidence type="ECO:0000256" key="2">
    <source>
        <dbReference type="ARBA" id="ARBA00005102"/>
    </source>
</evidence>
<dbReference type="GO" id="GO:0016811">
    <property type="term" value="F:hydrolase activity, acting on carbon-nitrogen (but not peptide) bonds, in linear amides"/>
    <property type="evidence" value="ECO:0007669"/>
    <property type="project" value="InterPro"/>
</dbReference>
<dbReference type="SMART" id="SM01006">
    <property type="entry name" value="AlcB"/>
    <property type="match status" value="1"/>
</dbReference>
<sequence length="837" mass="91968">MTDEIFRDEWGIPSVRAAGFDELARAQGWVTARDRAWQLEVERHRSQGTSAAFLGPDHLPWDRFARQARIADTARRCFEALDEDTARWTGAYADGVNAGLEAQEAPEFARVGITPGRWEAWTPLAVWLSHHLLFTGLPGKLWRGEVERRLGPGAAPLFAADAPGSSGSNGWLIPGRLTASGAAIVAGDPHRHIENPGIYQQIRLSCPGVDVVGLAVPGVPGIAHFGHAGSVAWAITNAMADYQDLYRERLRERQGTIEALGPDGWRPASVHTETVEVAGAAPARVKIVETDRGPIVIGGQEPMSLRYPARVRHDLGFAALPRLLRAATVADVDRAFDLWAEPVNVVLAADDTGATLHRVAGAVPLRHDDNLLRPVPAWDEQHVWRGWHDSPRAEVTGITVMANEKGLAAPLGAEFAPPYRADRIRELLGDRDDWKPQEMAAIHMDTHLAAAAPLLDRLAALEDLDEERAALRDRLLAWDRRMDAGSTDAAAFAAVRSAVVRRIAAHPALAPLREPMPYPEVFLPWLDPVVRVAHGLTALLGSDLIADLPGLLREALGEPLPDHAWGHLHRLAPWQTLPGGDPWPGLSGDHDCVLATTSVPGLTDVCSRGPSARYVWDLARREDSRWIVPLGASGLGGDRHHRDQLPLWVSGDLIPVLEPARVYERLVDGFGAVRIRPVDPAADLDVLHAWVTQERARFWGMLEHARDDVLEIYEHLDGLPTHHAYLVERDGRPVALFQTYEPLHDPVGECYDVRPGDFGIHLMIGPPSGAPEPGYTGVLLSAFLDYVWAQPGRARLVAEPDARNQKAIDRLVRMGFEPAQEIDLGWKRARLLFMPRP</sequence>
<dbReference type="Gene3D" id="3.40.630.30">
    <property type="match status" value="1"/>
</dbReference>
<accession>A0A7W0CSZ6</accession>
<dbReference type="PANTHER" id="PTHR34218:SF4">
    <property type="entry name" value="ACYL-HOMOSERINE LACTONE ACYLASE QUIP"/>
    <property type="match status" value="1"/>
</dbReference>
<dbReference type="RefSeq" id="WP_181615469.1">
    <property type="nucleotide sequence ID" value="NZ_BAABAM010000008.1"/>
</dbReference>
<dbReference type="SUPFAM" id="SSF55729">
    <property type="entry name" value="Acyl-CoA N-acyltransferases (Nat)"/>
    <property type="match status" value="1"/>
</dbReference>
<dbReference type="Pfam" id="PF01804">
    <property type="entry name" value="Penicil_amidase"/>
    <property type="match status" value="1"/>
</dbReference>
<evidence type="ECO:0000256" key="3">
    <source>
        <dbReference type="ARBA" id="ARBA00006586"/>
    </source>
</evidence>
<evidence type="ECO:0000259" key="8">
    <source>
        <dbReference type="SMART" id="SM01006"/>
    </source>
</evidence>
<comment type="function">
    <text evidence="1">Acyltransferase required for the direct transfer of medium- to long-chain fatty acyl moieties from a carrier protein (MbtL) on to the epsilon-amino group of lysine residue in the mycobactin core.</text>
</comment>
<evidence type="ECO:0000313" key="10">
    <source>
        <dbReference type="Proteomes" id="UP000530928"/>
    </source>
</evidence>
<feature type="domain" description="Acyltransferase MbtK/IucB-like conserved" evidence="8">
    <location>
        <begin position="676"/>
        <end position="724"/>
    </location>
</feature>
<dbReference type="InterPro" id="IPR043146">
    <property type="entry name" value="Penicillin_amidase_N_B-knob"/>
</dbReference>
<evidence type="ECO:0000256" key="4">
    <source>
        <dbReference type="ARBA" id="ARBA00020586"/>
    </source>
</evidence>
<dbReference type="PANTHER" id="PTHR34218">
    <property type="entry name" value="PEPTIDASE S45 PENICILLIN AMIDASE"/>
    <property type="match status" value="1"/>
</dbReference>
<keyword evidence="6" id="KW-0865">Zymogen</keyword>
<dbReference type="Gene3D" id="2.30.120.10">
    <property type="match status" value="1"/>
</dbReference>
<comment type="caution">
    <text evidence="9">The sequence shown here is derived from an EMBL/GenBank/DDBJ whole genome shotgun (WGS) entry which is preliminary data.</text>
</comment>
<dbReference type="GO" id="GO:0019290">
    <property type="term" value="P:siderophore biosynthetic process"/>
    <property type="evidence" value="ECO:0007669"/>
    <property type="project" value="InterPro"/>
</dbReference>